<evidence type="ECO:0008006" key="3">
    <source>
        <dbReference type="Google" id="ProtNLM"/>
    </source>
</evidence>
<name>A0ABV8X676_9LACT</name>
<evidence type="ECO:0000313" key="2">
    <source>
        <dbReference type="Proteomes" id="UP001595817"/>
    </source>
</evidence>
<accession>A0ABV8X676</accession>
<sequence>MLEVEMMKPFYITQEDHSMKLIFDYEYFSIRKGEEVFEFIPAEGKEIVINVNTYQVENLGDIFVFQNGNRFIRLPLYQLLLISDIHNHLQTIMQQIEVDWKDPDVTWTKEAENLIVQLEKENFERLLDRSLIEGDRTLFMQLTAYLKEHDVGGIEVE</sequence>
<reference evidence="2" key="1">
    <citation type="journal article" date="2019" name="Int. J. Syst. Evol. Microbiol.">
        <title>The Global Catalogue of Microorganisms (GCM) 10K type strain sequencing project: providing services to taxonomists for standard genome sequencing and annotation.</title>
        <authorList>
            <consortium name="The Broad Institute Genomics Platform"/>
            <consortium name="The Broad Institute Genome Sequencing Center for Infectious Disease"/>
            <person name="Wu L."/>
            <person name="Ma J."/>
        </authorList>
    </citation>
    <scope>NUCLEOTIDE SEQUENCE [LARGE SCALE GENOMIC DNA]</scope>
    <source>
        <strain evidence="2">CCUG 59778</strain>
    </source>
</reference>
<dbReference type="RefSeq" id="WP_378154707.1">
    <property type="nucleotide sequence ID" value="NZ_JBHSEC010000019.1"/>
</dbReference>
<dbReference type="EMBL" id="JBHSEC010000019">
    <property type="protein sequence ID" value="MFC4410639.1"/>
    <property type="molecule type" value="Genomic_DNA"/>
</dbReference>
<gene>
    <name evidence="1" type="ORF">ACFOZY_09465</name>
</gene>
<evidence type="ECO:0000313" key="1">
    <source>
        <dbReference type="EMBL" id="MFC4410639.1"/>
    </source>
</evidence>
<keyword evidence="2" id="KW-1185">Reference proteome</keyword>
<protein>
    <recommendedName>
        <fullName evidence="3">Transcriptional regulator</fullName>
    </recommendedName>
</protein>
<proteinExistence type="predicted"/>
<dbReference type="Proteomes" id="UP001595817">
    <property type="component" value="Unassembled WGS sequence"/>
</dbReference>
<organism evidence="1 2">
    <name type="scientific">Chungangia koreensis</name>
    <dbReference type="NCBI Taxonomy" id="752657"/>
    <lineage>
        <taxon>Bacteria</taxon>
        <taxon>Bacillati</taxon>
        <taxon>Bacillota</taxon>
        <taxon>Bacilli</taxon>
        <taxon>Lactobacillales</taxon>
        <taxon>Chungangia</taxon>
    </lineage>
</organism>
<comment type="caution">
    <text evidence="1">The sequence shown here is derived from an EMBL/GenBank/DDBJ whole genome shotgun (WGS) entry which is preliminary data.</text>
</comment>